<dbReference type="Gene3D" id="3.40.190.10">
    <property type="entry name" value="Periplasmic binding protein-like II"/>
    <property type="match status" value="2"/>
</dbReference>
<dbReference type="InterPro" id="IPR005119">
    <property type="entry name" value="LysR_subst-bd"/>
</dbReference>
<feature type="domain" description="HTH lysR-type" evidence="5">
    <location>
        <begin position="1"/>
        <end position="58"/>
    </location>
</feature>
<keyword evidence="4" id="KW-0804">Transcription</keyword>
<dbReference type="GO" id="GO:0005829">
    <property type="term" value="C:cytosol"/>
    <property type="evidence" value="ECO:0007669"/>
    <property type="project" value="TreeGrafter"/>
</dbReference>
<proteinExistence type="inferred from homology"/>
<keyword evidence="7" id="KW-1185">Reference proteome</keyword>
<name>A0A4R3UW83_9BURK</name>
<dbReference type="PANTHER" id="PTHR30419">
    <property type="entry name" value="HTH-TYPE TRANSCRIPTIONAL REGULATOR YBHD"/>
    <property type="match status" value="1"/>
</dbReference>
<evidence type="ECO:0000313" key="7">
    <source>
        <dbReference type="Proteomes" id="UP000294692"/>
    </source>
</evidence>
<evidence type="ECO:0000313" key="6">
    <source>
        <dbReference type="EMBL" id="TCU95241.1"/>
    </source>
</evidence>
<dbReference type="InterPro" id="IPR036390">
    <property type="entry name" value="WH_DNA-bd_sf"/>
</dbReference>
<dbReference type="EMBL" id="SMBX01000008">
    <property type="protein sequence ID" value="TCU95241.1"/>
    <property type="molecule type" value="Genomic_DNA"/>
</dbReference>
<dbReference type="OrthoDB" id="9178397at2"/>
<sequence>MNLRALRYFVAIADAGSITAAADIVSVAQPALSRQLRELEAEMGVALLVRGARGVRLTPDGVAFYESAVRILSEAARVRQRLSMRPNTRLRQVTLGVSPTLAGLLLPGLMGNCLSSEMDLQLKAREGFTPELITWTEKGMADLAILTNPEPTRSLSFHLLLGEPFALVSNARLGLDPVVPLAQLPRIPVLITSLHRRLVERQITPLQGQLNVRAEIDSVDAVREMVISDSWATIMPISVFRGRYAHPDVRISQVSGVQLSRQLVLAKRVEKDEARELELVQNLVQAELDRLVRNRTFSFPV</sequence>
<dbReference type="Pfam" id="PF00126">
    <property type="entry name" value="HTH_1"/>
    <property type="match status" value="1"/>
</dbReference>
<dbReference type="PROSITE" id="PS50931">
    <property type="entry name" value="HTH_LYSR"/>
    <property type="match status" value="1"/>
</dbReference>
<comment type="caution">
    <text evidence="6">The sequence shown here is derived from an EMBL/GenBank/DDBJ whole genome shotgun (WGS) entry which is preliminary data.</text>
</comment>
<dbReference type="GO" id="GO:0003700">
    <property type="term" value="F:DNA-binding transcription factor activity"/>
    <property type="evidence" value="ECO:0007669"/>
    <property type="project" value="InterPro"/>
</dbReference>
<evidence type="ECO:0000259" key="5">
    <source>
        <dbReference type="PROSITE" id="PS50931"/>
    </source>
</evidence>
<dbReference type="InterPro" id="IPR050950">
    <property type="entry name" value="HTH-type_LysR_regulators"/>
</dbReference>
<dbReference type="InterPro" id="IPR000847">
    <property type="entry name" value="LysR_HTH_N"/>
</dbReference>
<dbReference type="GO" id="GO:0003677">
    <property type="term" value="F:DNA binding"/>
    <property type="evidence" value="ECO:0007669"/>
    <property type="project" value="UniProtKB-KW"/>
</dbReference>
<dbReference type="PRINTS" id="PR00039">
    <property type="entry name" value="HTHLYSR"/>
</dbReference>
<evidence type="ECO:0000256" key="1">
    <source>
        <dbReference type="ARBA" id="ARBA00009437"/>
    </source>
</evidence>
<keyword evidence="3" id="KW-0238">DNA-binding</keyword>
<dbReference type="SUPFAM" id="SSF53850">
    <property type="entry name" value="Periplasmic binding protein-like II"/>
    <property type="match status" value="1"/>
</dbReference>
<dbReference type="FunFam" id="1.10.10.10:FF:000001">
    <property type="entry name" value="LysR family transcriptional regulator"/>
    <property type="match status" value="1"/>
</dbReference>
<evidence type="ECO:0000256" key="3">
    <source>
        <dbReference type="ARBA" id="ARBA00023125"/>
    </source>
</evidence>
<dbReference type="Pfam" id="PF03466">
    <property type="entry name" value="LysR_substrate"/>
    <property type="match status" value="1"/>
</dbReference>
<comment type="similarity">
    <text evidence="1">Belongs to the LysR transcriptional regulatory family.</text>
</comment>
<dbReference type="Gene3D" id="1.10.10.10">
    <property type="entry name" value="Winged helix-like DNA-binding domain superfamily/Winged helix DNA-binding domain"/>
    <property type="match status" value="1"/>
</dbReference>
<gene>
    <name evidence="6" type="ORF">EV686_10884</name>
</gene>
<evidence type="ECO:0000256" key="4">
    <source>
        <dbReference type="ARBA" id="ARBA00023163"/>
    </source>
</evidence>
<dbReference type="AlphaFoldDB" id="A0A4R3UW83"/>
<evidence type="ECO:0000256" key="2">
    <source>
        <dbReference type="ARBA" id="ARBA00023015"/>
    </source>
</evidence>
<dbReference type="InterPro" id="IPR036388">
    <property type="entry name" value="WH-like_DNA-bd_sf"/>
</dbReference>
<keyword evidence="2" id="KW-0805">Transcription regulation</keyword>
<dbReference type="SUPFAM" id="SSF46785">
    <property type="entry name" value="Winged helix' DNA-binding domain"/>
    <property type="match status" value="1"/>
</dbReference>
<organism evidence="6 7">
    <name type="scientific">Paracandidimonas soli</name>
    <dbReference type="NCBI Taxonomy" id="1917182"/>
    <lineage>
        <taxon>Bacteria</taxon>
        <taxon>Pseudomonadati</taxon>
        <taxon>Pseudomonadota</taxon>
        <taxon>Betaproteobacteria</taxon>
        <taxon>Burkholderiales</taxon>
        <taxon>Alcaligenaceae</taxon>
        <taxon>Paracandidimonas</taxon>
    </lineage>
</organism>
<reference evidence="6 7" key="1">
    <citation type="submission" date="2019-03" db="EMBL/GenBank/DDBJ databases">
        <title>Genomic Encyclopedia of Type Strains, Phase IV (KMG-IV): sequencing the most valuable type-strain genomes for metagenomic binning, comparative biology and taxonomic classification.</title>
        <authorList>
            <person name="Goeker M."/>
        </authorList>
    </citation>
    <scope>NUCLEOTIDE SEQUENCE [LARGE SCALE GENOMIC DNA]</scope>
    <source>
        <strain evidence="6 7">DSM 100048</strain>
    </source>
</reference>
<accession>A0A4R3UW83</accession>
<dbReference type="RefSeq" id="WP_132477686.1">
    <property type="nucleotide sequence ID" value="NZ_JBEBWM010000018.1"/>
</dbReference>
<dbReference type="Proteomes" id="UP000294692">
    <property type="component" value="Unassembled WGS sequence"/>
</dbReference>
<protein>
    <submittedName>
        <fullName evidence="6">LysR family nitrogen assimilation transcriptional regulator</fullName>
    </submittedName>
</protein>